<dbReference type="AlphaFoldDB" id="A0A3S0P5C6"/>
<keyword evidence="3" id="KW-1185">Reference proteome</keyword>
<dbReference type="CDD" id="cd19946">
    <property type="entry name" value="GlpA-like_Fer2_BFD-like"/>
    <property type="match status" value="1"/>
</dbReference>
<name>A0A3S0P5C6_9BACI</name>
<evidence type="ECO:0000313" key="3">
    <source>
        <dbReference type="Proteomes" id="UP000287910"/>
    </source>
</evidence>
<dbReference type="Pfam" id="PF04324">
    <property type="entry name" value="Fer2_BFD"/>
    <property type="match status" value="1"/>
</dbReference>
<feature type="domain" description="BFD-like [2Fe-2S]-binding" evidence="1">
    <location>
        <begin position="5"/>
        <end position="57"/>
    </location>
</feature>
<reference evidence="2 3" key="1">
    <citation type="submission" date="2018-12" db="EMBL/GenBank/DDBJ databases">
        <title>Lysinibacillus antri sp. nov., isolated from a cave soil.</title>
        <authorList>
            <person name="Narsing Rao M.P."/>
            <person name="Zhang H."/>
            <person name="Dong Z.-Y."/>
            <person name="Niu X.-K."/>
            <person name="Zhang K."/>
            <person name="Fang B.-Z."/>
            <person name="Kang Y.-Q."/>
            <person name="Xiao M."/>
            <person name="Li W.-J."/>
        </authorList>
    </citation>
    <scope>NUCLEOTIDE SEQUENCE [LARGE SCALE GENOMIC DNA]</scope>
    <source>
        <strain evidence="2 3">SYSU K30002</strain>
    </source>
</reference>
<protein>
    <submittedName>
        <fullName evidence="2">(2Fe-2S)-binding protein</fullName>
    </submittedName>
</protein>
<dbReference type="RefSeq" id="WP_126660786.1">
    <property type="nucleotide sequence ID" value="NZ_RYYR01000046.1"/>
</dbReference>
<proteinExistence type="predicted"/>
<sequence>MEDLLICRCEGVCLAKILQSINEGATSVQGVKKRTRAGMGYCQGRTCQPILRDLLKEKVGTNSITQLQKAQAPVRPIRLGDL</sequence>
<accession>A0A3S0P5C6</accession>
<dbReference type="Gene3D" id="1.10.10.1100">
    <property type="entry name" value="BFD-like [2Fe-2S]-binding domain"/>
    <property type="match status" value="1"/>
</dbReference>
<dbReference type="InterPro" id="IPR007419">
    <property type="entry name" value="BFD-like_2Fe2S-bd_dom"/>
</dbReference>
<dbReference type="EMBL" id="RYYR01000046">
    <property type="protein sequence ID" value="RUL46487.1"/>
    <property type="molecule type" value="Genomic_DNA"/>
</dbReference>
<organism evidence="2 3">
    <name type="scientific">Lysinibacillus antri</name>
    <dbReference type="NCBI Taxonomy" id="2498145"/>
    <lineage>
        <taxon>Bacteria</taxon>
        <taxon>Bacillati</taxon>
        <taxon>Bacillota</taxon>
        <taxon>Bacilli</taxon>
        <taxon>Bacillales</taxon>
        <taxon>Bacillaceae</taxon>
        <taxon>Lysinibacillus</taxon>
    </lineage>
</organism>
<evidence type="ECO:0000259" key="1">
    <source>
        <dbReference type="Pfam" id="PF04324"/>
    </source>
</evidence>
<gene>
    <name evidence="2" type="ORF">EK386_19135</name>
</gene>
<dbReference type="Proteomes" id="UP000287910">
    <property type="component" value="Unassembled WGS sequence"/>
</dbReference>
<evidence type="ECO:0000313" key="2">
    <source>
        <dbReference type="EMBL" id="RUL46487.1"/>
    </source>
</evidence>
<dbReference type="InterPro" id="IPR041854">
    <property type="entry name" value="BFD-like_2Fe2S-bd_dom_sf"/>
</dbReference>
<comment type="caution">
    <text evidence="2">The sequence shown here is derived from an EMBL/GenBank/DDBJ whole genome shotgun (WGS) entry which is preliminary data.</text>
</comment>